<dbReference type="EMBL" id="JAADJZ010000020">
    <property type="protein sequence ID" value="KAF2868253.1"/>
    <property type="molecule type" value="Genomic_DNA"/>
</dbReference>
<comment type="caution">
    <text evidence="4">The sequence shown here is derived from an EMBL/GenBank/DDBJ whole genome shotgun (WGS) entry which is preliminary data.</text>
</comment>
<evidence type="ECO:0000313" key="5">
    <source>
        <dbReference type="Proteomes" id="UP000481861"/>
    </source>
</evidence>
<dbReference type="SMART" id="SM01024">
    <property type="entry name" value="BCS1_N"/>
    <property type="match status" value="1"/>
</dbReference>
<dbReference type="InterPro" id="IPR050747">
    <property type="entry name" value="Mitochondrial_chaperone_BCS1"/>
</dbReference>
<name>A0A7C8I682_9PLEO</name>
<dbReference type="GO" id="GO:0016887">
    <property type="term" value="F:ATP hydrolysis activity"/>
    <property type="evidence" value="ECO:0007669"/>
    <property type="project" value="InterPro"/>
</dbReference>
<dbReference type="Proteomes" id="UP000481861">
    <property type="component" value="Unassembled WGS sequence"/>
</dbReference>
<dbReference type="OrthoDB" id="10251412at2759"/>
<feature type="region of interest" description="Disordered" evidence="2">
    <location>
        <begin position="1"/>
        <end position="26"/>
    </location>
</feature>
<dbReference type="SUPFAM" id="SSF52540">
    <property type="entry name" value="P-loop containing nucleoside triphosphate hydrolases"/>
    <property type="match status" value="1"/>
</dbReference>
<accession>A0A7C8I682</accession>
<proteinExistence type="predicted"/>
<organism evidence="4 5">
    <name type="scientific">Massariosphaeria phaeospora</name>
    <dbReference type="NCBI Taxonomy" id="100035"/>
    <lineage>
        <taxon>Eukaryota</taxon>
        <taxon>Fungi</taxon>
        <taxon>Dikarya</taxon>
        <taxon>Ascomycota</taxon>
        <taxon>Pezizomycotina</taxon>
        <taxon>Dothideomycetes</taxon>
        <taxon>Pleosporomycetidae</taxon>
        <taxon>Pleosporales</taxon>
        <taxon>Pleosporales incertae sedis</taxon>
        <taxon>Massariosphaeria</taxon>
    </lineage>
</organism>
<feature type="compositionally biased region" description="Basic and acidic residues" evidence="2">
    <location>
        <begin position="376"/>
        <end position="404"/>
    </location>
</feature>
<feature type="region of interest" description="Disordered" evidence="2">
    <location>
        <begin position="492"/>
        <end position="513"/>
    </location>
</feature>
<dbReference type="InterPro" id="IPR003959">
    <property type="entry name" value="ATPase_AAA_core"/>
</dbReference>
<feature type="compositionally biased region" description="Basic and acidic residues" evidence="2">
    <location>
        <begin position="336"/>
        <end position="351"/>
    </location>
</feature>
<dbReference type="Pfam" id="PF00004">
    <property type="entry name" value="AAA"/>
    <property type="match status" value="1"/>
</dbReference>
<dbReference type="GO" id="GO:0031966">
    <property type="term" value="C:mitochondrial membrane"/>
    <property type="evidence" value="ECO:0007669"/>
    <property type="project" value="UniProtKB-SubCell"/>
</dbReference>
<feature type="compositionally biased region" description="Acidic residues" evidence="2">
    <location>
        <begin position="352"/>
        <end position="361"/>
    </location>
</feature>
<dbReference type="AlphaFoldDB" id="A0A7C8I682"/>
<dbReference type="InterPro" id="IPR027417">
    <property type="entry name" value="P-loop_NTPase"/>
</dbReference>
<evidence type="ECO:0000256" key="1">
    <source>
        <dbReference type="ARBA" id="ARBA00004325"/>
    </source>
</evidence>
<evidence type="ECO:0000259" key="3">
    <source>
        <dbReference type="SMART" id="SM01024"/>
    </source>
</evidence>
<feature type="region of interest" description="Disordered" evidence="2">
    <location>
        <begin position="544"/>
        <end position="603"/>
    </location>
</feature>
<dbReference type="Gene3D" id="3.40.50.300">
    <property type="entry name" value="P-loop containing nucleotide triphosphate hydrolases"/>
    <property type="match status" value="1"/>
</dbReference>
<comment type="subcellular location">
    <subcellularLocation>
        <location evidence="1">Mitochondrion membrane</location>
    </subcellularLocation>
</comment>
<feature type="region of interest" description="Disordered" evidence="2">
    <location>
        <begin position="336"/>
        <end position="424"/>
    </location>
</feature>
<feature type="compositionally biased region" description="Basic and acidic residues" evidence="2">
    <location>
        <begin position="544"/>
        <end position="559"/>
    </location>
</feature>
<dbReference type="PANTHER" id="PTHR23070">
    <property type="entry name" value="BCS1 AAA-TYPE ATPASE"/>
    <property type="match status" value="1"/>
</dbReference>
<feature type="compositionally biased region" description="Acidic residues" evidence="2">
    <location>
        <begin position="560"/>
        <end position="576"/>
    </location>
</feature>
<dbReference type="GO" id="GO:0005524">
    <property type="term" value="F:ATP binding"/>
    <property type="evidence" value="ECO:0007669"/>
    <property type="project" value="InterPro"/>
</dbReference>
<protein>
    <recommendedName>
        <fullName evidence="3">BCS1 N-terminal domain-containing protein</fullName>
    </recommendedName>
</protein>
<feature type="domain" description="BCS1 N-terminal" evidence="3">
    <location>
        <begin position="73"/>
        <end position="220"/>
    </location>
</feature>
<dbReference type="InterPro" id="IPR014851">
    <property type="entry name" value="BCS1_N"/>
</dbReference>
<gene>
    <name evidence="4" type="ORF">BDV95DRAFT_597556</name>
</gene>
<keyword evidence="5" id="KW-1185">Reference proteome</keyword>
<reference evidence="4 5" key="1">
    <citation type="submission" date="2020-01" db="EMBL/GenBank/DDBJ databases">
        <authorList>
            <consortium name="DOE Joint Genome Institute"/>
            <person name="Haridas S."/>
            <person name="Albert R."/>
            <person name="Binder M."/>
            <person name="Bloem J."/>
            <person name="Labutti K."/>
            <person name="Salamov A."/>
            <person name="Andreopoulos B."/>
            <person name="Baker S.E."/>
            <person name="Barry K."/>
            <person name="Bills G."/>
            <person name="Bluhm B.H."/>
            <person name="Cannon C."/>
            <person name="Castanera R."/>
            <person name="Culley D.E."/>
            <person name="Daum C."/>
            <person name="Ezra D."/>
            <person name="Gonzalez J.B."/>
            <person name="Henrissat B."/>
            <person name="Kuo A."/>
            <person name="Liang C."/>
            <person name="Lipzen A."/>
            <person name="Lutzoni F."/>
            <person name="Magnuson J."/>
            <person name="Mondo S."/>
            <person name="Nolan M."/>
            <person name="Ohm R."/>
            <person name="Pangilinan J."/>
            <person name="Park H.-J.H."/>
            <person name="Ramirez L."/>
            <person name="Alfaro M."/>
            <person name="Sun H."/>
            <person name="Tritt A."/>
            <person name="Yoshinaga Y."/>
            <person name="Zwiers L.-H.L."/>
            <person name="Turgeon B.G."/>
            <person name="Goodwin S.B."/>
            <person name="Spatafora J.W."/>
            <person name="Crous P.W."/>
            <person name="Grigoriev I.V."/>
        </authorList>
    </citation>
    <scope>NUCLEOTIDE SEQUENCE [LARGE SCALE GENOMIC DNA]</scope>
    <source>
        <strain evidence="4 5">CBS 611.86</strain>
    </source>
</reference>
<feature type="compositionally biased region" description="Acidic residues" evidence="2">
    <location>
        <begin position="1"/>
        <end position="17"/>
    </location>
</feature>
<evidence type="ECO:0000256" key="2">
    <source>
        <dbReference type="SAM" id="MobiDB-lite"/>
    </source>
</evidence>
<evidence type="ECO:0000313" key="4">
    <source>
        <dbReference type="EMBL" id="KAF2868253.1"/>
    </source>
</evidence>
<sequence>MSYYDEQDPDWVSESAEEYPRRHKKDQALTRQPNWLDQIINVDLDRSMKQPLFEAIRECVSNESGVDISYIVWSIAVLLPMYRYSHSALEWAFNNCTNSIQLDPRDALSTELLGWIGKQRSSRLLGCLPVFEHLEWEDQRGSSFFFFRGIPFLLGRSPNFDDYNPRLTLRCIWGSSEPIRDLLLEAGKDKKFKNKILKLHNVRSDKTDELTARKRPLHTIDMEPSSMKELVTDLDGFFDDKTETFYFENGVPYRRGYLFYGPPGTGKTSLSKAIASKYDLPLFVFDLSGMNDLKFQTEFKKLPKQKFCLDRKGLPQKAIDEFPKFLEEKRNGKLEFQYDIHRDQPDSGKDEEGMEGLDDFTYEGYEQGPSFTVPEASEHSPTLDEKAPESSSSESDKILLEEKSSSVSGSDKISLGKDSCSVSGSGYRYASPTHDDFADEDLDIDLAYGTYYPAQDRALDRPEEKIKGKLRNWAFSSLNNIFGLHGDVSVPEEKDATPIPCASRPPALGNFSGVPKGRLEVPLETSATKHSVGVNVTGKVKTFDDSLGKTQTKDKVVRADEDEGQEIAPSQEEDSDAFYTPDSSVGKADSILERDSDQTSGGR</sequence>